<dbReference type="Proteomes" id="UP000242815">
    <property type="component" value="Unassembled WGS sequence"/>
</dbReference>
<dbReference type="AlphaFoldDB" id="A0A1I5ZG87"/>
<reference evidence="3 4" key="1">
    <citation type="submission" date="2016-10" db="EMBL/GenBank/DDBJ databases">
        <authorList>
            <person name="de Groot N.N."/>
        </authorList>
    </citation>
    <scope>NUCLEOTIDE SEQUENCE [LARGE SCALE GENOMIC DNA]</scope>
    <source>
        <strain evidence="3 4">JCM 18415</strain>
    </source>
</reference>
<evidence type="ECO:0000256" key="1">
    <source>
        <dbReference type="SAM" id="MobiDB-lite"/>
    </source>
</evidence>
<feature type="region of interest" description="Disordered" evidence="1">
    <location>
        <begin position="49"/>
        <end position="84"/>
    </location>
</feature>
<dbReference type="RefSeq" id="WP_143084116.1">
    <property type="nucleotide sequence ID" value="NZ_FOYD01000001.1"/>
</dbReference>
<sequence>MKADWDDAPLRMRSGQKYRSMKYALLLMVGTIGLGSVATIIMPAAVTSRETARPEQPTNLISTPAPPASVTQQRPGSSANDPYLDQVNRMLGITGNHASEPIAHIEWSDSQQSNTTPRQRVFSDSNYTPVTSINTIRMPSPQPTQAPTPRRPQPYVTVVKETKLSCWPHKEGSAACRRYKARMHQIHRRNCDLRGNSQSISCQLANRYDLR</sequence>
<proteinExistence type="predicted"/>
<dbReference type="OrthoDB" id="6871963at2"/>
<evidence type="ECO:0000313" key="3">
    <source>
        <dbReference type="EMBL" id="SFQ55539.1"/>
    </source>
</evidence>
<keyword evidence="2" id="KW-0472">Membrane</keyword>
<feature type="compositionally biased region" description="Pro residues" evidence="1">
    <location>
        <begin position="140"/>
        <end position="152"/>
    </location>
</feature>
<keyword evidence="2" id="KW-0812">Transmembrane</keyword>
<evidence type="ECO:0000313" key="4">
    <source>
        <dbReference type="Proteomes" id="UP000242815"/>
    </source>
</evidence>
<feature type="compositionally biased region" description="Polar residues" evidence="1">
    <location>
        <begin position="69"/>
        <end position="80"/>
    </location>
</feature>
<feature type="region of interest" description="Disordered" evidence="1">
    <location>
        <begin position="106"/>
        <end position="152"/>
    </location>
</feature>
<feature type="transmembrane region" description="Helical" evidence="2">
    <location>
        <begin position="21"/>
        <end position="46"/>
    </location>
</feature>
<organism evidence="3 4">
    <name type="scientific">Halopseudomonas formosensis</name>
    <dbReference type="NCBI Taxonomy" id="1002526"/>
    <lineage>
        <taxon>Bacteria</taxon>
        <taxon>Pseudomonadati</taxon>
        <taxon>Pseudomonadota</taxon>
        <taxon>Gammaproteobacteria</taxon>
        <taxon>Pseudomonadales</taxon>
        <taxon>Pseudomonadaceae</taxon>
        <taxon>Halopseudomonas</taxon>
    </lineage>
</organism>
<protein>
    <submittedName>
        <fullName evidence="3">Uncharacterized protein</fullName>
    </submittedName>
</protein>
<dbReference type="EMBL" id="FOYD01000001">
    <property type="protein sequence ID" value="SFQ55539.1"/>
    <property type="molecule type" value="Genomic_DNA"/>
</dbReference>
<feature type="compositionally biased region" description="Polar residues" evidence="1">
    <location>
        <begin position="108"/>
        <end position="137"/>
    </location>
</feature>
<name>A0A1I5ZG87_9GAMM</name>
<evidence type="ECO:0000256" key="2">
    <source>
        <dbReference type="SAM" id="Phobius"/>
    </source>
</evidence>
<accession>A0A1I5ZG87</accession>
<keyword evidence="2" id="KW-1133">Transmembrane helix</keyword>
<gene>
    <name evidence="3" type="ORF">SAMN05216578_1016</name>
</gene>